<name>A0A9N9F7T8_9GLOM</name>
<organism evidence="2 3">
    <name type="scientific">Racocetra fulgida</name>
    <dbReference type="NCBI Taxonomy" id="60492"/>
    <lineage>
        <taxon>Eukaryota</taxon>
        <taxon>Fungi</taxon>
        <taxon>Fungi incertae sedis</taxon>
        <taxon>Mucoromycota</taxon>
        <taxon>Glomeromycotina</taxon>
        <taxon>Glomeromycetes</taxon>
        <taxon>Diversisporales</taxon>
        <taxon>Gigasporaceae</taxon>
        <taxon>Racocetra</taxon>
    </lineage>
</organism>
<sequence length="43" mass="4953">MKKNFAYFPADNSEVIPNAPNFKLTTNPQRGQDPYPHRNFESA</sequence>
<evidence type="ECO:0000313" key="3">
    <source>
        <dbReference type="Proteomes" id="UP000789396"/>
    </source>
</evidence>
<accession>A0A9N9F7T8</accession>
<dbReference type="OrthoDB" id="10646631at2759"/>
<gene>
    <name evidence="2" type="ORF">RFULGI_LOCUS3099</name>
</gene>
<dbReference type="Proteomes" id="UP000789396">
    <property type="component" value="Unassembled WGS sequence"/>
</dbReference>
<dbReference type="EMBL" id="CAJVPZ010002560">
    <property type="protein sequence ID" value="CAG8515501.1"/>
    <property type="molecule type" value="Genomic_DNA"/>
</dbReference>
<evidence type="ECO:0000256" key="1">
    <source>
        <dbReference type="SAM" id="MobiDB-lite"/>
    </source>
</evidence>
<reference evidence="2" key="1">
    <citation type="submission" date="2021-06" db="EMBL/GenBank/DDBJ databases">
        <authorList>
            <person name="Kallberg Y."/>
            <person name="Tangrot J."/>
            <person name="Rosling A."/>
        </authorList>
    </citation>
    <scope>NUCLEOTIDE SEQUENCE</scope>
    <source>
        <strain evidence="2">IN212</strain>
    </source>
</reference>
<dbReference type="AlphaFoldDB" id="A0A9N9F7T8"/>
<keyword evidence="3" id="KW-1185">Reference proteome</keyword>
<protein>
    <submittedName>
        <fullName evidence="2">12736_t:CDS:1</fullName>
    </submittedName>
</protein>
<comment type="caution">
    <text evidence="2">The sequence shown here is derived from an EMBL/GenBank/DDBJ whole genome shotgun (WGS) entry which is preliminary data.</text>
</comment>
<feature type="region of interest" description="Disordered" evidence="1">
    <location>
        <begin position="16"/>
        <end position="43"/>
    </location>
</feature>
<evidence type="ECO:0000313" key="2">
    <source>
        <dbReference type="EMBL" id="CAG8515501.1"/>
    </source>
</evidence>
<proteinExistence type="predicted"/>